<dbReference type="RefSeq" id="WP_208237173.1">
    <property type="nucleotide sequence ID" value="NZ_BAAAQU010000001.1"/>
</dbReference>
<evidence type="ECO:0000313" key="2">
    <source>
        <dbReference type="Proteomes" id="UP000668403"/>
    </source>
</evidence>
<proteinExistence type="predicted"/>
<protein>
    <submittedName>
        <fullName evidence="1">Uncharacterized protein</fullName>
    </submittedName>
</protein>
<comment type="caution">
    <text evidence="1">The sequence shown here is derived from an EMBL/GenBank/DDBJ whole genome shotgun (WGS) entry which is preliminary data.</text>
</comment>
<name>A0A939QJV6_9MICO</name>
<organism evidence="1 2">
    <name type="scientific">Leucobacter tardus</name>
    <dbReference type="NCBI Taxonomy" id="501483"/>
    <lineage>
        <taxon>Bacteria</taxon>
        <taxon>Bacillati</taxon>
        <taxon>Actinomycetota</taxon>
        <taxon>Actinomycetes</taxon>
        <taxon>Micrococcales</taxon>
        <taxon>Microbacteriaceae</taxon>
        <taxon>Leucobacter</taxon>
    </lineage>
</organism>
<dbReference type="AlphaFoldDB" id="A0A939QJV6"/>
<reference evidence="1" key="1">
    <citation type="submission" date="2021-03" db="EMBL/GenBank/DDBJ databases">
        <title>Leucobacter chromiisoli sp. nov., isolated from chromium-containing soil of chemical plant.</title>
        <authorList>
            <person name="Xu Z."/>
        </authorList>
    </citation>
    <scope>NUCLEOTIDE SEQUENCE</scope>
    <source>
        <strain evidence="1">K 70/01</strain>
    </source>
</reference>
<gene>
    <name evidence="1" type="ORF">J4H85_04490</name>
</gene>
<accession>A0A939QJV6</accession>
<keyword evidence="2" id="KW-1185">Reference proteome</keyword>
<dbReference type="Proteomes" id="UP000668403">
    <property type="component" value="Unassembled WGS sequence"/>
</dbReference>
<evidence type="ECO:0000313" key="1">
    <source>
        <dbReference type="EMBL" id="MBO2989256.1"/>
    </source>
</evidence>
<sequence>MVDTTPMSPERYAQLDRETAKLLPHCKPTLLRVTQQSKRLVDPDPDSWLGRVDSLTTPLKLTAHIHALALIAAENLREVDRILSQRVPVFALYSMIRSAVEASSFALWLLDSRNEQLAASRILRIHRQNIEADRLLWLSTDVASTLHADVLAIAQDRHARLKGIHPDDFNKAVKSTPIIESVDRTHDLLYRKEGDLLHILTGLQIWRMCSAVAHGNTLSLESILESIPGEKQGEPASVKSRLMFLTSSYSSTLGRTNDAIDAYRKRSHPQRKGR</sequence>
<dbReference type="EMBL" id="JAGFBF010000001">
    <property type="protein sequence ID" value="MBO2989256.1"/>
    <property type="molecule type" value="Genomic_DNA"/>
</dbReference>